<feature type="transmembrane region" description="Helical" evidence="4">
    <location>
        <begin position="800"/>
        <end position="822"/>
    </location>
</feature>
<sequence>MEVRTVSKKKTKAVTEAMEAVRRSVISESGLTPSRVVAIKEGTIPKTTSGKIQRRKTRTMLHRGGLDVVRELRLDPTETAAFAAVQDQTTDDITGVATNSDTETLPNDTERPPTAELCAQDVIDIVEAATGVEGIGESDDLLDLGVDSLVSVGISKNLSEASGCDLPHELVFTHPTAALIAEFISSAVKKSQATLRSSFRRDPNKGSTAGDSSTPARTSSLDCAGGSRLRDLGGEWTTGPMQGWVFRLTQTILLALVLLQIFVALQPARHYWRYIYELSSTTSFGAYPKQPWIYVDLPVFGGGAEGSSSKVRALGLLGALSPMIWFACFTAIVIVTKILLGAHPQERVPLGTRAYLSWWYMNAMLNVWECVGGTWLLDTKMIIFIYRCMGAKIAWTASISVFIRDFDSVDVREGAKVGGNLYVRRFEASYMDVAPIMIGKGADIGTGSVVYGGSSVGDHCFVEPLTVIPPLSKLAPHSTWEGHPAKETKKGDPAHDGVLLDVPGPCAAMPCLIEFMKQVAILCTLVATTAMTYIPTILYESTGVSENFRYALLVEIVILVAGVPSQLALYTALLKWVLAGRVTEGPYQPTVFQTWRRWYLGRLSALVFAYFNVFNQCPRYEWWAAALGMKVGRGSVILLEGYNPEDAHLIEIGSGAHAGYPILSVDRPTGRGTEREKKAIAIGSKVLLGFGAHLGAGSTVGNGAMLGGYSVLRPGEHLTDGSVTMCDQQSAFRPGGTTPTSPARRDGHNDAGEAVKENLIDAACTLGACSLITLALVASFEATTFAASLWSKGDGFDTRVVVLSTVALVVWALASAVLLAVFKRVFVGDFRRKPTEGQRKEISAQIGPRTTDIEKGQRRKPNKITASQVMRWRWMQRFLYFSLFEPYIVNTVLRGTWLLNVWLRLMGADVSMGALILGKVSDHGMVKVKVPLCTPTQGPFARTCGVDQH</sequence>
<keyword evidence="7" id="KW-1185">Reference proteome</keyword>
<evidence type="ECO:0000259" key="5">
    <source>
        <dbReference type="PROSITE" id="PS50075"/>
    </source>
</evidence>
<accession>D7FH92</accession>
<feature type="transmembrane region" description="Helical" evidence="4">
    <location>
        <begin position="550"/>
        <end position="573"/>
    </location>
</feature>
<evidence type="ECO:0000256" key="3">
    <source>
        <dbReference type="SAM" id="MobiDB-lite"/>
    </source>
</evidence>
<feature type="transmembrane region" description="Helical" evidence="4">
    <location>
        <begin position="314"/>
        <end position="339"/>
    </location>
</feature>
<feature type="region of interest" description="Disordered" evidence="3">
    <location>
        <begin position="195"/>
        <end position="225"/>
    </location>
</feature>
<dbReference type="Gene3D" id="2.160.10.10">
    <property type="entry name" value="Hexapeptide repeat proteins"/>
    <property type="match status" value="2"/>
</dbReference>
<feature type="transmembrane region" description="Helical" evidence="4">
    <location>
        <begin position="244"/>
        <end position="265"/>
    </location>
</feature>
<dbReference type="AlphaFoldDB" id="D7FH92"/>
<feature type="transmembrane region" description="Helical" evidence="4">
    <location>
        <begin position="359"/>
        <end position="377"/>
    </location>
</feature>
<evidence type="ECO:0000256" key="1">
    <source>
        <dbReference type="ARBA" id="ARBA00022450"/>
    </source>
</evidence>
<evidence type="ECO:0000313" key="7">
    <source>
        <dbReference type="Proteomes" id="UP000002630"/>
    </source>
</evidence>
<proteinExistence type="predicted"/>
<gene>
    <name evidence="6" type="ORF">Esi_0106_0054</name>
</gene>
<dbReference type="PROSITE" id="PS00012">
    <property type="entry name" value="PHOSPHOPANTETHEINE"/>
    <property type="match status" value="1"/>
</dbReference>
<dbReference type="InterPro" id="IPR009081">
    <property type="entry name" value="PP-bd_ACP"/>
</dbReference>
<dbReference type="GO" id="GO:0031177">
    <property type="term" value="F:phosphopantetheine binding"/>
    <property type="evidence" value="ECO:0007669"/>
    <property type="project" value="InterPro"/>
</dbReference>
<feature type="region of interest" description="Disordered" evidence="3">
    <location>
        <begin position="730"/>
        <end position="750"/>
    </location>
</feature>
<dbReference type="EMBL" id="FN647746">
    <property type="protein sequence ID" value="CBJ28463.1"/>
    <property type="molecule type" value="Genomic_DNA"/>
</dbReference>
<dbReference type="SMART" id="SM00823">
    <property type="entry name" value="PKS_PP"/>
    <property type="match status" value="1"/>
</dbReference>
<dbReference type="SUPFAM" id="SSF47336">
    <property type="entry name" value="ACP-like"/>
    <property type="match status" value="1"/>
</dbReference>
<organism evidence="6 7">
    <name type="scientific">Ectocarpus siliculosus</name>
    <name type="common">Brown alga</name>
    <name type="synonym">Conferva siliculosa</name>
    <dbReference type="NCBI Taxonomy" id="2880"/>
    <lineage>
        <taxon>Eukaryota</taxon>
        <taxon>Sar</taxon>
        <taxon>Stramenopiles</taxon>
        <taxon>Ochrophyta</taxon>
        <taxon>PX clade</taxon>
        <taxon>Phaeophyceae</taxon>
        <taxon>Ectocarpales</taxon>
        <taxon>Ectocarpaceae</taxon>
        <taxon>Ectocarpus</taxon>
    </lineage>
</organism>
<dbReference type="InterPro" id="IPR006162">
    <property type="entry name" value="Ppantetheine_attach_site"/>
</dbReference>
<feature type="compositionally biased region" description="Polar residues" evidence="3">
    <location>
        <begin position="205"/>
        <end position="221"/>
    </location>
</feature>
<protein>
    <submittedName>
        <fullName evidence="6">Peptide synthetase</fullName>
    </submittedName>
</protein>
<keyword evidence="4" id="KW-1133">Transmembrane helix</keyword>
<feature type="transmembrane region" description="Helical" evidence="4">
    <location>
        <begin position="878"/>
        <end position="895"/>
    </location>
</feature>
<keyword evidence="4" id="KW-0472">Membrane</keyword>
<evidence type="ECO:0000256" key="2">
    <source>
        <dbReference type="ARBA" id="ARBA00022553"/>
    </source>
</evidence>
<dbReference type="PROSITE" id="PS50075">
    <property type="entry name" value="CARRIER"/>
    <property type="match status" value="1"/>
</dbReference>
<dbReference type="Pfam" id="PF00550">
    <property type="entry name" value="PP-binding"/>
    <property type="match status" value="1"/>
</dbReference>
<dbReference type="EMBL" id="FN649755">
    <property type="protein sequence ID" value="CBJ28463.1"/>
    <property type="molecule type" value="Genomic_DNA"/>
</dbReference>
<feature type="transmembrane region" description="Helical" evidence="4">
    <location>
        <begin position="519"/>
        <end position="538"/>
    </location>
</feature>
<feature type="transmembrane region" description="Helical" evidence="4">
    <location>
        <begin position="759"/>
        <end position="780"/>
    </location>
</feature>
<dbReference type="Gene3D" id="3.30.300.30">
    <property type="match status" value="1"/>
</dbReference>
<evidence type="ECO:0000256" key="4">
    <source>
        <dbReference type="SAM" id="Phobius"/>
    </source>
</evidence>
<keyword evidence="1" id="KW-0596">Phosphopantetheine</keyword>
<reference evidence="6 7" key="1">
    <citation type="journal article" date="2010" name="Nature">
        <title>The Ectocarpus genome and the independent evolution of multicellularity in brown algae.</title>
        <authorList>
            <person name="Cock J.M."/>
            <person name="Sterck L."/>
            <person name="Rouze P."/>
            <person name="Scornet D."/>
            <person name="Allen A.E."/>
            <person name="Amoutzias G."/>
            <person name="Anthouard V."/>
            <person name="Artiguenave F."/>
            <person name="Aury J.M."/>
            <person name="Badger J.H."/>
            <person name="Beszteri B."/>
            <person name="Billiau K."/>
            <person name="Bonnet E."/>
            <person name="Bothwell J.H."/>
            <person name="Bowler C."/>
            <person name="Boyen C."/>
            <person name="Brownlee C."/>
            <person name="Carrano C.J."/>
            <person name="Charrier B."/>
            <person name="Cho G.Y."/>
            <person name="Coelho S.M."/>
            <person name="Collen J."/>
            <person name="Corre E."/>
            <person name="Da Silva C."/>
            <person name="Delage L."/>
            <person name="Delaroque N."/>
            <person name="Dittami S.M."/>
            <person name="Doulbeau S."/>
            <person name="Elias M."/>
            <person name="Farnham G."/>
            <person name="Gachon C.M."/>
            <person name="Gschloessl B."/>
            <person name="Heesch S."/>
            <person name="Jabbari K."/>
            <person name="Jubin C."/>
            <person name="Kawai H."/>
            <person name="Kimura K."/>
            <person name="Kloareg B."/>
            <person name="Kupper F.C."/>
            <person name="Lang D."/>
            <person name="Le Bail A."/>
            <person name="Leblanc C."/>
            <person name="Lerouge P."/>
            <person name="Lohr M."/>
            <person name="Lopez P.J."/>
            <person name="Martens C."/>
            <person name="Maumus F."/>
            <person name="Michel G."/>
            <person name="Miranda-Saavedra D."/>
            <person name="Morales J."/>
            <person name="Moreau H."/>
            <person name="Motomura T."/>
            <person name="Nagasato C."/>
            <person name="Napoli C.A."/>
            <person name="Nelson D.R."/>
            <person name="Nyvall-Collen P."/>
            <person name="Peters A.F."/>
            <person name="Pommier C."/>
            <person name="Potin P."/>
            <person name="Poulain J."/>
            <person name="Quesneville H."/>
            <person name="Read B."/>
            <person name="Rensing S.A."/>
            <person name="Ritter A."/>
            <person name="Rousvoal S."/>
            <person name="Samanta M."/>
            <person name="Samson G."/>
            <person name="Schroeder D.C."/>
            <person name="Segurens B."/>
            <person name="Strittmatter M."/>
            <person name="Tonon T."/>
            <person name="Tregear J.W."/>
            <person name="Valentin K."/>
            <person name="von Dassow P."/>
            <person name="Yamagishi T."/>
            <person name="Van de Peer Y."/>
            <person name="Wincker P."/>
        </authorList>
    </citation>
    <scope>NUCLEOTIDE SEQUENCE [LARGE SCALE GENOMIC DNA]</scope>
    <source>
        <strain evidence="7">Ec32 / CCAP1310/4</strain>
    </source>
</reference>
<dbReference type="SUPFAM" id="SSF51161">
    <property type="entry name" value="Trimeric LpxA-like enzymes"/>
    <property type="match status" value="2"/>
</dbReference>
<keyword evidence="2" id="KW-0597">Phosphoprotein</keyword>
<dbReference type="eggNOG" id="ENOG502SSDX">
    <property type="taxonomic scope" value="Eukaryota"/>
</dbReference>
<feature type="compositionally biased region" description="Polar residues" evidence="3">
    <location>
        <begin position="730"/>
        <end position="741"/>
    </location>
</feature>
<dbReference type="OrthoDB" id="10401973at2759"/>
<feature type="domain" description="Carrier" evidence="5">
    <location>
        <begin position="113"/>
        <end position="188"/>
    </location>
</feature>
<dbReference type="Gene3D" id="1.10.1200.10">
    <property type="entry name" value="ACP-like"/>
    <property type="match status" value="1"/>
</dbReference>
<keyword evidence="4" id="KW-0812">Transmembrane</keyword>
<dbReference type="Proteomes" id="UP000002630">
    <property type="component" value="Linkage Group LG30"/>
</dbReference>
<dbReference type="InterPro" id="IPR036736">
    <property type="entry name" value="ACP-like_sf"/>
</dbReference>
<dbReference type="InterPro" id="IPR045851">
    <property type="entry name" value="AMP-bd_C_sf"/>
</dbReference>
<dbReference type="InParanoid" id="D7FH92"/>
<evidence type="ECO:0000313" key="6">
    <source>
        <dbReference type="EMBL" id="CBJ28463.1"/>
    </source>
</evidence>
<dbReference type="InterPro" id="IPR020806">
    <property type="entry name" value="PKS_PP-bd"/>
</dbReference>
<name>D7FH92_ECTSI</name>
<dbReference type="InterPro" id="IPR011004">
    <property type="entry name" value="Trimer_LpxA-like_sf"/>
</dbReference>